<sequence length="364" mass="41217">MSGLQDPTIRKPSRTSVQTRVLALSAEEGLTLAVTWIQIKRAFTELTIYFYSSNLLDLAPPNSRGTPAGHGTQAEHGTPIELKWCMNATEHHHVLLPIRILARRYDERRGKFPPSPPWLFHTHADTFPPNPTILIPIPVINTSYYPFRLYVLMLLVHDSLERTECNTNQGLLASVTTLIHFKDVTIHPVPWNSGAVKRITGRGQNMRRVPRKDRDLHEDRHRPRRFARNIAVLRSKQMVGILDSALLKTKPHLVKHIIIIVPSLPGIPSPADMSSFVLSSSSVFPWNRQRRAVLEDISQVRGIVLLISIKRDSFRSQDLTARPMPNDEVSLNISRTNDWLDVGLTSDVLQQREEVAGLTDGGWH</sequence>
<protein>
    <submittedName>
        <fullName evidence="1">Uncharacterized protein</fullName>
    </submittedName>
</protein>
<dbReference type="AlphaFoldDB" id="A0A7R9F0W6"/>
<reference evidence="1" key="1">
    <citation type="submission" date="2020-11" db="EMBL/GenBank/DDBJ databases">
        <authorList>
            <person name="Tran Van P."/>
        </authorList>
    </citation>
    <scope>NUCLEOTIDE SEQUENCE</scope>
</reference>
<gene>
    <name evidence="1" type="ORF">TBIB3V08_LOCUS6974</name>
</gene>
<evidence type="ECO:0000313" key="1">
    <source>
        <dbReference type="EMBL" id="CAD7444599.1"/>
    </source>
</evidence>
<name>A0A7R9F0W6_9NEOP</name>
<proteinExistence type="predicted"/>
<organism evidence="1">
    <name type="scientific">Timema bartmani</name>
    <dbReference type="NCBI Taxonomy" id="61472"/>
    <lineage>
        <taxon>Eukaryota</taxon>
        <taxon>Metazoa</taxon>
        <taxon>Ecdysozoa</taxon>
        <taxon>Arthropoda</taxon>
        <taxon>Hexapoda</taxon>
        <taxon>Insecta</taxon>
        <taxon>Pterygota</taxon>
        <taxon>Neoptera</taxon>
        <taxon>Polyneoptera</taxon>
        <taxon>Phasmatodea</taxon>
        <taxon>Timematodea</taxon>
        <taxon>Timematoidea</taxon>
        <taxon>Timematidae</taxon>
        <taxon>Timema</taxon>
    </lineage>
</organism>
<dbReference type="EMBL" id="OD566759">
    <property type="protein sequence ID" value="CAD7444599.1"/>
    <property type="molecule type" value="Genomic_DNA"/>
</dbReference>
<accession>A0A7R9F0W6</accession>